<evidence type="ECO:0000256" key="1">
    <source>
        <dbReference type="SAM" id="Coils"/>
    </source>
</evidence>
<keyword evidence="1" id="KW-0175">Coiled coil</keyword>
<gene>
    <name evidence="2" type="ORF">CYMTET_33781</name>
</gene>
<protein>
    <submittedName>
        <fullName evidence="2">Uncharacterized protein</fullName>
    </submittedName>
</protein>
<dbReference type="AlphaFoldDB" id="A0AAE0KQU9"/>
<proteinExistence type="predicted"/>
<organism evidence="2 3">
    <name type="scientific">Cymbomonas tetramitiformis</name>
    <dbReference type="NCBI Taxonomy" id="36881"/>
    <lineage>
        <taxon>Eukaryota</taxon>
        <taxon>Viridiplantae</taxon>
        <taxon>Chlorophyta</taxon>
        <taxon>Pyramimonadophyceae</taxon>
        <taxon>Pyramimonadales</taxon>
        <taxon>Pyramimonadaceae</taxon>
        <taxon>Cymbomonas</taxon>
    </lineage>
</organism>
<comment type="caution">
    <text evidence="2">The sequence shown here is derived from an EMBL/GenBank/DDBJ whole genome shotgun (WGS) entry which is preliminary data.</text>
</comment>
<accession>A0AAE0KQU9</accession>
<evidence type="ECO:0000313" key="3">
    <source>
        <dbReference type="Proteomes" id="UP001190700"/>
    </source>
</evidence>
<dbReference type="Proteomes" id="UP001190700">
    <property type="component" value="Unassembled WGS sequence"/>
</dbReference>
<evidence type="ECO:0000313" key="2">
    <source>
        <dbReference type="EMBL" id="KAK3257120.1"/>
    </source>
</evidence>
<reference evidence="2 3" key="1">
    <citation type="journal article" date="2015" name="Genome Biol. Evol.">
        <title>Comparative Genomics of a Bacterivorous Green Alga Reveals Evolutionary Causalities and Consequences of Phago-Mixotrophic Mode of Nutrition.</title>
        <authorList>
            <person name="Burns J.A."/>
            <person name="Paasch A."/>
            <person name="Narechania A."/>
            <person name="Kim E."/>
        </authorList>
    </citation>
    <scope>NUCLEOTIDE SEQUENCE [LARGE SCALE GENOMIC DNA]</scope>
    <source>
        <strain evidence="2 3">PLY_AMNH</strain>
    </source>
</reference>
<dbReference type="EMBL" id="LGRX02020986">
    <property type="protein sequence ID" value="KAK3257120.1"/>
    <property type="molecule type" value="Genomic_DNA"/>
</dbReference>
<sequence length="163" mass="19135">MVSDILGVYGEDMRVAGKNDPLYYGMDPETLWDRYAACKLQSRNEIDDMCEYVHKLRPRSLQDFKPLLILTQSLLQDFVDGKRRMFCEEMDRMKEQHEFDVNELNEQLSQLQRDIAKLSGEKRGMRNKELFMNAARNVGKEQKDRLDAPPFGVVRPWKHLPPA</sequence>
<feature type="coiled-coil region" evidence="1">
    <location>
        <begin position="87"/>
        <end position="128"/>
    </location>
</feature>
<name>A0AAE0KQU9_9CHLO</name>
<keyword evidence="3" id="KW-1185">Reference proteome</keyword>